<sequence>MKIAVVILNWNGQKLLEKFLPSVLSFSKEATIYVADNASTDTSIAFTTEMFPSVQIIKNHENGGYAKGYNDALAHLTEDIFVLLNSDVEVTENWLTPIISAFKKHENLVAAQPKILDFKNKAYFEYAGAAGGYIDNLGYPYCRGRIFETLEKDEGQYDDNTEIFWATGACLFIRKNAFVAAGGFDEDLFAHQEEIDLCWRLQSNGGIIKYFGSSKVYHVGGATLAAGNPKKTFYNFRNSLLVLFKNIEGVKIYRILFLRMILDGIAAFKFLLEGKPSHFVSIFKAHISFYSHIWAFFPKRKKWKSTFQYAKNKHLIKQYFINKRKTFKMLK</sequence>
<dbReference type="Gene3D" id="3.90.550.10">
    <property type="entry name" value="Spore Coat Polysaccharide Biosynthesis Protein SpsA, Chain A"/>
    <property type="match status" value="1"/>
</dbReference>
<dbReference type="AlphaFoldDB" id="A0A5J4FYW1"/>
<comment type="similarity">
    <text evidence="1">Belongs to the glycosyltransferase 2 family.</text>
</comment>
<dbReference type="RefSeq" id="WP_151894521.1">
    <property type="nucleotide sequence ID" value="NZ_BKCF01000004.1"/>
</dbReference>
<organism evidence="5 6">
    <name type="scientific">Patiriisocius marinistellae</name>
    <dbReference type="NCBI Taxonomy" id="2494560"/>
    <lineage>
        <taxon>Bacteria</taxon>
        <taxon>Pseudomonadati</taxon>
        <taxon>Bacteroidota</taxon>
        <taxon>Flavobacteriia</taxon>
        <taxon>Flavobacteriales</taxon>
        <taxon>Flavobacteriaceae</taxon>
        <taxon>Patiriisocius</taxon>
    </lineage>
</organism>
<name>A0A5J4FYW1_9FLAO</name>
<dbReference type="GO" id="GO:0016757">
    <property type="term" value="F:glycosyltransferase activity"/>
    <property type="evidence" value="ECO:0007669"/>
    <property type="project" value="UniProtKB-KW"/>
</dbReference>
<dbReference type="Pfam" id="PF00535">
    <property type="entry name" value="Glycos_transf_2"/>
    <property type="match status" value="1"/>
</dbReference>
<dbReference type="OrthoDB" id="9771846at2"/>
<dbReference type="InterPro" id="IPR029044">
    <property type="entry name" value="Nucleotide-diphossugar_trans"/>
</dbReference>
<keyword evidence="2" id="KW-0328">Glycosyltransferase</keyword>
<evidence type="ECO:0000256" key="2">
    <source>
        <dbReference type="ARBA" id="ARBA00022676"/>
    </source>
</evidence>
<accession>A0A5J4FYW1</accession>
<feature type="domain" description="Glycosyltransferase 2-like" evidence="4">
    <location>
        <begin position="5"/>
        <end position="176"/>
    </location>
</feature>
<evidence type="ECO:0000259" key="4">
    <source>
        <dbReference type="Pfam" id="PF00535"/>
    </source>
</evidence>
<gene>
    <name evidence="5" type="ORF">ULMS_20960</name>
</gene>
<evidence type="ECO:0000256" key="1">
    <source>
        <dbReference type="ARBA" id="ARBA00006739"/>
    </source>
</evidence>
<dbReference type="EMBL" id="BKCF01000004">
    <property type="protein sequence ID" value="GEQ86588.1"/>
    <property type="molecule type" value="Genomic_DNA"/>
</dbReference>
<proteinExistence type="inferred from homology"/>
<reference evidence="5 6" key="1">
    <citation type="submission" date="2019-08" db="EMBL/GenBank/DDBJ databases">
        <title>Ulvibacter marinistellae sp. nov., isolated from a starfish, Patiria pectinifera.</title>
        <authorList>
            <person name="Kawano K."/>
            <person name="Ushijima N."/>
            <person name="Kihara M."/>
            <person name="Itoh H."/>
        </authorList>
    </citation>
    <scope>NUCLEOTIDE SEQUENCE [LARGE SCALE GENOMIC DNA]</scope>
    <source>
        <strain evidence="5 6">KK4</strain>
    </source>
</reference>
<keyword evidence="3 5" id="KW-0808">Transferase</keyword>
<dbReference type="CDD" id="cd04186">
    <property type="entry name" value="GT_2_like_c"/>
    <property type="match status" value="1"/>
</dbReference>
<dbReference type="InterPro" id="IPR001173">
    <property type="entry name" value="Glyco_trans_2-like"/>
</dbReference>
<evidence type="ECO:0000313" key="5">
    <source>
        <dbReference type="EMBL" id="GEQ86588.1"/>
    </source>
</evidence>
<evidence type="ECO:0000256" key="3">
    <source>
        <dbReference type="ARBA" id="ARBA00022679"/>
    </source>
</evidence>
<dbReference type="PANTHER" id="PTHR43179">
    <property type="entry name" value="RHAMNOSYLTRANSFERASE WBBL"/>
    <property type="match status" value="1"/>
</dbReference>
<keyword evidence="6" id="KW-1185">Reference proteome</keyword>
<comment type="caution">
    <text evidence="5">The sequence shown here is derived from an EMBL/GenBank/DDBJ whole genome shotgun (WGS) entry which is preliminary data.</text>
</comment>
<dbReference type="PANTHER" id="PTHR43179:SF12">
    <property type="entry name" value="GALACTOFURANOSYLTRANSFERASE GLFT2"/>
    <property type="match status" value="1"/>
</dbReference>
<dbReference type="Proteomes" id="UP000326994">
    <property type="component" value="Unassembled WGS sequence"/>
</dbReference>
<evidence type="ECO:0000313" key="6">
    <source>
        <dbReference type="Proteomes" id="UP000326994"/>
    </source>
</evidence>
<protein>
    <submittedName>
        <fullName evidence="5">Glycosyl transferase family 2</fullName>
    </submittedName>
</protein>
<dbReference type="SUPFAM" id="SSF53448">
    <property type="entry name" value="Nucleotide-diphospho-sugar transferases"/>
    <property type="match status" value="1"/>
</dbReference>